<dbReference type="SUPFAM" id="SSF54534">
    <property type="entry name" value="FKBP-like"/>
    <property type="match status" value="1"/>
</dbReference>
<dbReference type="Pfam" id="PF00254">
    <property type="entry name" value="FKBP_C"/>
    <property type="match status" value="1"/>
</dbReference>
<dbReference type="RefSeq" id="WP_201102403.1">
    <property type="nucleotide sequence ID" value="NZ_CP067977.1"/>
</dbReference>
<evidence type="ECO:0000256" key="4">
    <source>
        <dbReference type="ARBA" id="ARBA00023235"/>
    </source>
</evidence>
<evidence type="ECO:0000313" key="10">
    <source>
        <dbReference type="Proteomes" id="UP000595448"/>
    </source>
</evidence>
<dbReference type="PROSITE" id="PS50059">
    <property type="entry name" value="FKBP_PPIASE"/>
    <property type="match status" value="1"/>
</dbReference>
<dbReference type="Proteomes" id="UP000595448">
    <property type="component" value="Chromosome"/>
</dbReference>
<comment type="similarity">
    <text evidence="2 6">Belongs to the FKBP-type PPIase family.</text>
</comment>
<keyword evidence="3 5" id="KW-0697">Rotamase</keyword>
<dbReference type="EC" id="5.2.1.8" evidence="6"/>
<proteinExistence type="inferred from homology"/>
<gene>
    <name evidence="9" type="ORF">JIP62_11995</name>
</gene>
<dbReference type="InterPro" id="IPR000774">
    <property type="entry name" value="PPIase_FKBP_N"/>
</dbReference>
<keyword evidence="4 5" id="KW-0413">Isomerase</keyword>
<dbReference type="PANTHER" id="PTHR43811">
    <property type="entry name" value="FKBP-TYPE PEPTIDYL-PROLYL CIS-TRANS ISOMERASE FKPA"/>
    <property type="match status" value="1"/>
</dbReference>
<evidence type="ECO:0000259" key="8">
    <source>
        <dbReference type="PROSITE" id="PS50059"/>
    </source>
</evidence>
<feature type="chain" id="PRO_5047191607" description="Peptidyl-prolyl cis-trans isomerase" evidence="7">
    <location>
        <begin position="31"/>
        <end position="182"/>
    </location>
</feature>
<dbReference type="GO" id="GO:0016853">
    <property type="term" value="F:isomerase activity"/>
    <property type="evidence" value="ECO:0007669"/>
    <property type="project" value="UniProtKB-KW"/>
</dbReference>
<dbReference type="InterPro" id="IPR001179">
    <property type="entry name" value="PPIase_FKBP_dom"/>
</dbReference>
<evidence type="ECO:0000256" key="5">
    <source>
        <dbReference type="PROSITE-ProRule" id="PRU00277"/>
    </source>
</evidence>
<dbReference type="InterPro" id="IPR046357">
    <property type="entry name" value="PPIase_dom_sf"/>
</dbReference>
<dbReference type="PROSITE" id="PS51257">
    <property type="entry name" value="PROKAR_LIPOPROTEIN"/>
    <property type="match status" value="1"/>
</dbReference>
<dbReference type="PANTHER" id="PTHR43811:SF19">
    <property type="entry name" value="39 KDA FK506-BINDING NUCLEAR PROTEIN"/>
    <property type="match status" value="1"/>
</dbReference>
<sequence>MRFGWVRTSQARAVAVAIGLVSLAACGAGAEDNAAELKKAEEAAAFFMKKNAGEQGVVTLPSGLQYKILSSGPAGSPRPDGNDLVRVDYEGALVDGTVFDSSYTRGAPMVTTPEQVIPGWNEGLQQMRVGDEWLFYVPPKLGYGERGAPPTIPANAVLVFRVKMLDVAPAPGGSMGVGMARG</sequence>
<evidence type="ECO:0000256" key="3">
    <source>
        <dbReference type="ARBA" id="ARBA00023110"/>
    </source>
</evidence>
<protein>
    <recommendedName>
        <fullName evidence="6">Peptidyl-prolyl cis-trans isomerase</fullName>
        <ecNumber evidence="6">5.2.1.8</ecNumber>
    </recommendedName>
</protein>
<keyword evidence="10" id="KW-1185">Reference proteome</keyword>
<feature type="signal peptide" evidence="7">
    <location>
        <begin position="1"/>
        <end position="30"/>
    </location>
</feature>
<keyword evidence="7" id="KW-0732">Signal</keyword>
<feature type="domain" description="PPIase FKBP-type" evidence="8">
    <location>
        <begin position="82"/>
        <end position="168"/>
    </location>
</feature>
<evidence type="ECO:0000256" key="2">
    <source>
        <dbReference type="ARBA" id="ARBA00006577"/>
    </source>
</evidence>
<reference evidence="9 10" key="1">
    <citation type="submission" date="2021-01" db="EMBL/GenBank/DDBJ databases">
        <title>Brevundimonas vitis sp. nov., an bacterium isolated from grape (Vitis vinifera).</title>
        <authorList>
            <person name="Jiang L."/>
            <person name="Lee J."/>
        </authorList>
    </citation>
    <scope>NUCLEOTIDE SEQUENCE [LARGE SCALE GENOMIC DNA]</scope>
    <source>
        <strain evidence="9 10">GRTSA-9</strain>
    </source>
</reference>
<evidence type="ECO:0000256" key="1">
    <source>
        <dbReference type="ARBA" id="ARBA00000971"/>
    </source>
</evidence>
<accession>A0ABX7BMR0</accession>
<comment type="catalytic activity">
    <reaction evidence="1 5 6">
        <text>[protein]-peptidylproline (omega=180) = [protein]-peptidylproline (omega=0)</text>
        <dbReference type="Rhea" id="RHEA:16237"/>
        <dbReference type="Rhea" id="RHEA-COMP:10747"/>
        <dbReference type="Rhea" id="RHEA-COMP:10748"/>
        <dbReference type="ChEBI" id="CHEBI:83833"/>
        <dbReference type="ChEBI" id="CHEBI:83834"/>
        <dbReference type="EC" id="5.2.1.8"/>
    </reaction>
</comment>
<organism evidence="9 10">
    <name type="scientific">Brevundimonas vitisensis</name>
    <dbReference type="NCBI Taxonomy" id="2800818"/>
    <lineage>
        <taxon>Bacteria</taxon>
        <taxon>Pseudomonadati</taxon>
        <taxon>Pseudomonadota</taxon>
        <taxon>Alphaproteobacteria</taxon>
        <taxon>Caulobacterales</taxon>
        <taxon>Caulobacteraceae</taxon>
        <taxon>Brevundimonas</taxon>
    </lineage>
</organism>
<dbReference type="Gene3D" id="3.10.50.40">
    <property type="match status" value="1"/>
</dbReference>
<evidence type="ECO:0000256" key="6">
    <source>
        <dbReference type="RuleBase" id="RU003915"/>
    </source>
</evidence>
<name>A0ABX7BMR0_9CAUL</name>
<evidence type="ECO:0000256" key="7">
    <source>
        <dbReference type="SAM" id="SignalP"/>
    </source>
</evidence>
<dbReference type="EMBL" id="CP067977">
    <property type="protein sequence ID" value="QQQ18028.1"/>
    <property type="molecule type" value="Genomic_DNA"/>
</dbReference>
<dbReference type="Pfam" id="PF01346">
    <property type="entry name" value="FKBP_N"/>
    <property type="match status" value="1"/>
</dbReference>
<evidence type="ECO:0000313" key="9">
    <source>
        <dbReference type="EMBL" id="QQQ18028.1"/>
    </source>
</evidence>